<evidence type="ECO:0000313" key="11">
    <source>
        <dbReference type="Proteomes" id="UP000003806"/>
    </source>
</evidence>
<dbReference type="GO" id="GO:0005525">
    <property type="term" value="F:GTP binding"/>
    <property type="evidence" value="ECO:0007669"/>
    <property type="project" value="UniProtKB-UniRule"/>
</dbReference>
<dbReference type="STRING" id="885272.JonanDRAFT_1122"/>
<keyword evidence="4" id="KW-0963">Cytoplasm</keyword>
<evidence type="ECO:0000256" key="2">
    <source>
        <dbReference type="ARBA" id="ARBA00022741"/>
    </source>
</evidence>
<dbReference type="Proteomes" id="UP000003806">
    <property type="component" value="Chromosome"/>
</dbReference>
<sequence>MTMNNEVFKPSTTQAMPPREVIKVVGVGGGGGNALNNIIASEVVDVDFIAVNTDVVALELSKAPTKIALGTKLTGGRGAGADPARGKEAAQESTEDLKAVLEGADMVFITAGMGGGTGTGASPIIAEIAKELGALTVAVVTMPFSWEGPMRAQNAQRGVNELRDKVDALIIIENDKLLEVCDKGTSFFEAFQVADDVLRQAVAGVTGMIRKAALVHVDFADVCTIMRGAGTAIMGIGEAKGEGRTVAAARAAMSGPMMTAPMSGATGLLYFIEVSPEVGLHEINEANQVIAQAAQENANIIWGWAPDPAMEDRVRFTIIATGFNGTGAIRRQNRQVSSAHFDSPRGAGQRRSGLNLNPADLVSDDEDDFLNVGGDDSYDTPAISRRARKK</sequence>
<feature type="binding site" evidence="4">
    <location>
        <position position="151"/>
    </location>
    <ligand>
        <name>GTP</name>
        <dbReference type="ChEBI" id="CHEBI:37565"/>
    </ligand>
</feature>
<feature type="binding site" evidence="4">
    <location>
        <begin position="29"/>
        <end position="33"/>
    </location>
    <ligand>
        <name>GTP</name>
        <dbReference type="ChEBI" id="CHEBI:37565"/>
    </ligand>
</feature>
<comment type="similarity">
    <text evidence="1 4 6">Belongs to the FtsZ family.</text>
</comment>
<keyword evidence="3 4" id="KW-0342">GTP-binding</keyword>
<dbReference type="GO" id="GO:0000917">
    <property type="term" value="P:division septum assembly"/>
    <property type="evidence" value="ECO:0007669"/>
    <property type="project" value="UniProtKB-KW"/>
</dbReference>
<dbReference type="InterPro" id="IPR036525">
    <property type="entry name" value="Tubulin/FtsZ_GTPase_sf"/>
</dbReference>
<dbReference type="InterPro" id="IPR003008">
    <property type="entry name" value="Tubulin_FtsZ_GTPase"/>
</dbReference>
<evidence type="ECO:0000256" key="5">
    <source>
        <dbReference type="NCBIfam" id="TIGR00065"/>
    </source>
</evidence>
<evidence type="ECO:0000259" key="9">
    <source>
        <dbReference type="SMART" id="SM00865"/>
    </source>
</evidence>
<feature type="domain" description="Tubulin/FtsZ 2-layer sandwich" evidence="9">
    <location>
        <begin position="215"/>
        <end position="332"/>
    </location>
</feature>
<dbReference type="HOGENOM" id="CLU_024865_2_3_0"/>
<dbReference type="FunFam" id="3.40.50.1440:FF:000001">
    <property type="entry name" value="Cell division protein FtsZ"/>
    <property type="match status" value="1"/>
</dbReference>
<evidence type="ECO:0000256" key="3">
    <source>
        <dbReference type="ARBA" id="ARBA00023134"/>
    </source>
</evidence>
<evidence type="ECO:0000256" key="1">
    <source>
        <dbReference type="ARBA" id="ARBA00009690"/>
    </source>
</evidence>
<gene>
    <name evidence="4" type="primary">ftsZ</name>
    <name evidence="10" type="ORF">JonanDRAFT_1122</name>
</gene>
<reference evidence="10 11" key="1">
    <citation type="submission" date="2011-11" db="EMBL/GenBank/DDBJ databases">
        <title>The Noncontiguous Finished genome of Jonquetella anthropi DSM 22815.</title>
        <authorList>
            <consortium name="US DOE Joint Genome Institute (JGI-PGF)"/>
            <person name="Lucas S."/>
            <person name="Copeland A."/>
            <person name="Lapidus A."/>
            <person name="Glavina del Rio T."/>
            <person name="Dalin E."/>
            <person name="Tice H."/>
            <person name="Bruce D."/>
            <person name="Goodwin L."/>
            <person name="Pitluck S."/>
            <person name="Peters L."/>
            <person name="Mikhailova N."/>
            <person name="Held B."/>
            <person name="Kyrpides N."/>
            <person name="Mavromatis K."/>
            <person name="Ivanova N."/>
            <person name="Markowitz V."/>
            <person name="Cheng J.-F."/>
            <person name="Hugenholtz P."/>
            <person name="Woyke T."/>
            <person name="Wu D."/>
            <person name="Gronow S."/>
            <person name="Wellnitz S."/>
            <person name="Brambilla E."/>
            <person name="Klenk H.-P."/>
            <person name="Eisen J.A."/>
        </authorList>
    </citation>
    <scope>NUCLEOTIDE SEQUENCE [LARGE SCALE GENOMIC DNA]</scope>
    <source>
        <strain evidence="10 11">DSM 22815</strain>
    </source>
</reference>
<dbReference type="GO" id="GO:0043093">
    <property type="term" value="P:FtsZ-dependent cytokinesis"/>
    <property type="evidence" value="ECO:0007669"/>
    <property type="project" value="UniProtKB-UniRule"/>
</dbReference>
<evidence type="ECO:0000259" key="8">
    <source>
        <dbReference type="SMART" id="SM00864"/>
    </source>
</evidence>
<dbReference type="Gene3D" id="3.40.50.1440">
    <property type="entry name" value="Tubulin/FtsZ, GTPase domain"/>
    <property type="match status" value="1"/>
</dbReference>
<dbReference type="SUPFAM" id="SSF55307">
    <property type="entry name" value="Tubulin C-terminal domain-like"/>
    <property type="match status" value="1"/>
</dbReference>
<dbReference type="InterPro" id="IPR008280">
    <property type="entry name" value="Tub_FtsZ_C"/>
</dbReference>
<keyword evidence="4 6" id="KW-0132">Cell division</keyword>
<evidence type="ECO:0000313" key="10">
    <source>
        <dbReference type="EMBL" id="EHM13489.1"/>
    </source>
</evidence>
<dbReference type="NCBIfam" id="TIGR00065">
    <property type="entry name" value="ftsZ"/>
    <property type="match status" value="1"/>
</dbReference>
<dbReference type="PANTHER" id="PTHR30314">
    <property type="entry name" value="CELL DIVISION PROTEIN FTSZ-RELATED"/>
    <property type="match status" value="1"/>
</dbReference>
<evidence type="ECO:0000256" key="4">
    <source>
        <dbReference type="HAMAP-Rule" id="MF_00909"/>
    </source>
</evidence>
<dbReference type="AlphaFoldDB" id="H0ULD0"/>
<keyword evidence="4 6" id="KW-0717">Septation</keyword>
<organism evidence="10 11">
    <name type="scientific">Jonquetella anthropi DSM 22815</name>
    <dbReference type="NCBI Taxonomy" id="885272"/>
    <lineage>
        <taxon>Bacteria</taxon>
        <taxon>Thermotogati</taxon>
        <taxon>Synergistota</taxon>
        <taxon>Synergistia</taxon>
        <taxon>Synergistales</taxon>
        <taxon>Dethiosulfovibrionaceae</taxon>
        <taxon>Jonquetella</taxon>
    </lineage>
</organism>
<dbReference type="SUPFAM" id="SSF52490">
    <property type="entry name" value="Tubulin nucleotide-binding domain-like"/>
    <property type="match status" value="1"/>
</dbReference>
<feature type="region of interest" description="Disordered" evidence="7">
    <location>
        <begin position="333"/>
        <end position="390"/>
    </location>
</feature>
<dbReference type="InterPro" id="IPR045061">
    <property type="entry name" value="FtsZ/CetZ"/>
</dbReference>
<feature type="binding site" evidence="4">
    <location>
        <begin position="116"/>
        <end position="118"/>
    </location>
    <ligand>
        <name>GTP</name>
        <dbReference type="ChEBI" id="CHEBI:37565"/>
    </ligand>
</feature>
<dbReference type="InterPro" id="IPR020805">
    <property type="entry name" value="Cell_div_FtsZ_CS"/>
</dbReference>
<dbReference type="Pfam" id="PF00091">
    <property type="entry name" value="Tubulin"/>
    <property type="match status" value="1"/>
</dbReference>
<dbReference type="GO" id="GO:0032153">
    <property type="term" value="C:cell division site"/>
    <property type="evidence" value="ECO:0007669"/>
    <property type="project" value="UniProtKB-UniRule"/>
</dbReference>
<dbReference type="CDD" id="cd02201">
    <property type="entry name" value="FtsZ_type1"/>
    <property type="match status" value="1"/>
</dbReference>
<feature type="binding site" evidence="4">
    <location>
        <position position="195"/>
    </location>
    <ligand>
        <name>GTP</name>
        <dbReference type="ChEBI" id="CHEBI:37565"/>
    </ligand>
</feature>
<evidence type="ECO:0000256" key="6">
    <source>
        <dbReference type="RuleBase" id="RU000631"/>
    </source>
</evidence>
<protein>
    <recommendedName>
        <fullName evidence="4 5">Cell division protein FtsZ</fullName>
    </recommendedName>
</protein>
<dbReference type="PANTHER" id="PTHR30314:SF3">
    <property type="entry name" value="MITOCHONDRIAL DIVISION PROTEIN FSZA"/>
    <property type="match status" value="1"/>
</dbReference>
<comment type="function">
    <text evidence="4 6">Essential cell division protein that forms a contractile ring structure (Z ring) at the future cell division site. The regulation of the ring assembly controls the timing and the location of cell division. One of the functions of the FtsZ ring is to recruit other cell division proteins to the septum to produce a new cell wall between the dividing cells. Binds GTP and shows GTPase activity.</text>
</comment>
<dbReference type="PROSITE" id="PS01135">
    <property type="entry name" value="FTSZ_2"/>
    <property type="match status" value="1"/>
</dbReference>
<dbReference type="GO" id="GO:0005737">
    <property type="term" value="C:cytoplasm"/>
    <property type="evidence" value="ECO:0007669"/>
    <property type="project" value="UniProtKB-SubCell"/>
</dbReference>
<accession>H0ULD0</accession>
<name>H0ULD0_9BACT</name>
<keyword evidence="2 4" id="KW-0547">Nucleotide-binding</keyword>
<dbReference type="GO" id="GO:0051258">
    <property type="term" value="P:protein polymerization"/>
    <property type="evidence" value="ECO:0007669"/>
    <property type="project" value="UniProtKB-UniRule"/>
</dbReference>
<dbReference type="eggNOG" id="COG0206">
    <property type="taxonomic scope" value="Bacteria"/>
</dbReference>
<evidence type="ECO:0000256" key="7">
    <source>
        <dbReference type="SAM" id="MobiDB-lite"/>
    </source>
</evidence>
<dbReference type="InterPro" id="IPR000158">
    <property type="entry name" value="Cell_div_FtsZ"/>
</dbReference>
<comment type="subcellular location">
    <subcellularLocation>
        <location evidence="4">Cytoplasm</location>
    </subcellularLocation>
    <text evidence="4">Assembles at midcell at the inner surface of the cytoplasmic membrane.</text>
</comment>
<dbReference type="RefSeq" id="WP_008523112.1">
    <property type="nucleotide sequence ID" value="NZ_CM001376.1"/>
</dbReference>
<feature type="domain" description="Tubulin/FtsZ GTPase" evidence="8">
    <location>
        <begin position="21"/>
        <end position="213"/>
    </location>
</feature>
<dbReference type="GO" id="GO:0003924">
    <property type="term" value="F:GTPase activity"/>
    <property type="evidence" value="ECO:0007669"/>
    <property type="project" value="UniProtKB-UniRule"/>
</dbReference>
<comment type="subunit">
    <text evidence="4">Homodimer. Polymerizes to form a dynamic ring structure in a strictly GTP-dependent manner. Interacts directly with several other division proteins.</text>
</comment>
<dbReference type="InterPro" id="IPR024757">
    <property type="entry name" value="FtsZ_C"/>
</dbReference>
<dbReference type="EMBL" id="CM001376">
    <property type="protein sequence ID" value="EHM13489.1"/>
    <property type="molecule type" value="Genomic_DNA"/>
</dbReference>
<keyword evidence="11" id="KW-1185">Reference proteome</keyword>
<feature type="binding site" evidence="4">
    <location>
        <position position="147"/>
    </location>
    <ligand>
        <name>GTP</name>
        <dbReference type="ChEBI" id="CHEBI:37565"/>
    </ligand>
</feature>
<proteinExistence type="inferred from homology"/>
<dbReference type="PRINTS" id="PR00423">
    <property type="entry name" value="CELLDVISFTSZ"/>
</dbReference>
<dbReference type="SMART" id="SM00864">
    <property type="entry name" value="Tubulin"/>
    <property type="match status" value="1"/>
</dbReference>
<dbReference type="Pfam" id="PF12327">
    <property type="entry name" value="FtsZ_C"/>
    <property type="match status" value="1"/>
</dbReference>
<dbReference type="HAMAP" id="MF_00909">
    <property type="entry name" value="FtsZ"/>
    <property type="match status" value="1"/>
</dbReference>
<dbReference type="SMART" id="SM00865">
    <property type="entry name" value="Tubulin_C"/>
    <property type="match status" value="1"/>
</dbReference>
<keyword evidence="4 6" id="KW-0131">Cell cycle</keyword>
<dbReference type="OrthoDB" id="9813375at2"/>
<dbReference type="InterPro" id="IPR018316">
    <property type="entry name" value="Tubulin/FtsZ_2-layer-sand-dom"/>
</dbReference>